<evidence type="ECO:0000256" key="4">
    <source>
        <dbReference type="ARBA" id="ARBA00022553"/>
    </source>
</evidence>
<comment type="caution">
    <text evidence="13">The sequence shown here is derived from an EMBL/GenBank/DDBJ whole genome shotgun (WGS) entry which is preliminary data.</text>
</comment>
<keyword evidence="7" id="KW-0902">Two-component regulatory system</keyword>
<dbReference type="GO" id="GO:0005524">
    <property type="term" value="F:ATP binding"/>
    <property type="evidence" value="ECO:0007669"/>
    <property type="project" value="UniProtKB-KW"/>
</dbReference>
<dbReference type="SMART" id="SM00382">
    <property type="entry name" value="AAA"/>
    <property type="match status" value="1"/>
</dbReference>
<name>A0A4R6U836_9BACI</name>
<dbReference type="GO" id="GO:0006355">
    <property type="term" value="P:regulation of DNA-templated transcription"/>
    <property type="evidence" value="ECO:0007669"/>
    <property type="project" value="InterPro"/>
</dbReference>
<dbReference type="InterPro" id="IPR010524">
    <property type="entry name" value="Sig_transdc_resp-reg_PrpR_N"/>
</dbReference>
<evidence type="ECO:0000256" key="9">
    <source>
        <dbReference type="ARBA" id="ARBA00023125"/>
    </source>
</evidence>
<dbReference type="InterPro" id="IPR002078">
    <property type="entry name" value="Sigma_54_int"/>
</dbReference>
<dbReference type="SUPFAM" id="SSF159800">
    <property type="entry name" value="PrpR receptor domain-like"/>
    <property type="match status" value="1"/>
</dbReference>
<feature type="domain" description="Sigma-54 factor interaction" evidence="12">
    <location>
        <begin position="413"/>
        <end position="476"/>
    </location>
</feature>
<evidence type="ECO:0000259" key="12">
    <source>
        <dbReference type="PROSITE" id="PS50045"/>
    </source>
</evidence>
<keyword evidence="9" id="KW-0238">DNA-binding</keyword>
<dbReference type="InterPro" id="IPR058031">
    <property type="entry name" value="AAA_lid_NorR"/>
</dbReference>
<dbReference type="InterPro" id="IPR027417">
    <property type="entry name" value="P-loop_NTPase"/>
</dbReference>
<keyword evidence="4" id="KW-0597">Phosphoprotein</keyword>
<dbReference type="Gene3D" id="3.40.50.10660">
    <property type="entry name" value="PrpR receptor domain-like"/>
    <property type="match status" value="1"/>
</dbReference>
<keyword evidence="3" id="KW-0678">Repressor</keyword>
<dbReference type="SUPFAM" id="SSF52540">
    <property type="entry name" value="P-loop containing nucleoside triphosphate hydrolases"/>
    <property type="match status" value="1"/>
</dbReference>
<dbReference type="InterPro" id="IPR003593">
    <property type="entry name" value="AAA+_ATPase"/>
</dbReference>
<keyword evidence="14" id="KW-1185">Reference proteome</keyword>
<evidence type="ECO:0000256" key="3">
    <source>
        <dbReference type="ARBA" id="ARBA00022491"/>
    </source>
</evidence>
<reference evidence="13 14" key="1">
    <citation type="submission" date="2019-03" db="EMBL/GenBank/DDBJ databases">
        <title>Genomic Encyclopedia of Type Strains, Phase IV (KMG-IV): sequencing the most valuable type-strain genomes for metagenomic binning, comparative biology and taxonomic classification.</title>
        <authorList>
            <person name="Goeker M."/>
        </authorList>
    </citation>
    <scope>NUCLEOTIDE SEQUENCE [LARGE SCALE GENOMIC DNA]</scope>
    <source>
        <strain evidence="13 14">DSM 28697</strain>
    </source>
</reference>
<dbReference type="Gene3D" id="1.10.8.60">
    <property type="match status" value="1"/>
</dbReference>
<accession>A0A4R6U836</accession>
<keyword evidence="2" id="KW-0963">Cytoplasm</keyword>
<evidence type="ECO:0000256" key="8">
    <source>
        <dbReference type="ARBA" id="ARBA00023015"/>
    </source>
</evidence>
<keyword evidence="6" id="KW-0067">ATP-binding</keyword>
<dbReference type="PANTHER" id="PTHR32071">
    <property type="entry name" value="TRANSCRIPTIONAL REGULATORY PROTEIN"/>
    <property type="match status" value="1"/>
</dbReference>
<dbReference type="Gene3D" id="1.10.10.60">
    <property type="entry name" value="Homeodomain-like"/>
    <property type="match status" value="1"/>
</dbReference>
<dbReference type="Gene3D" id="3.40.50.2300">
    <property type="match status" value="1"/>
</dbReference>
<dbReference type="GO" id="GO:0000156">
    <property type="term" value="F:phosphorelay response regulator activity"/>
    <property type="evidence" value="ECO:0007669"/>
    <property type="project" value="InterPro"/>
</dbReference>
<evidence type="ECO:0000256" key="1">
    <source>
        <dbReference type="ARBA" id="ARBA00004496"/>
    </source>
</evidence>
<dbReference type="Proteomes" id="UP000295632">
    <property type="component" value="Unassembled WGS sequence"/>
</dbReference>
<evidence type="ECO:0000313" key="14">
    <source>
        <dbReference type="Proteomes" id="UP000295632"/>
    </source>
</evidence>
<evidence type="ECO:0000256" key="6">
    <source>
        <dbReference type="ARBA" id="ARBA00022840"/>
    </source>
</evidence>
<keyword evidence="11" id="KW-0804">Transcription</keyword>
<dbReference type="GO" id="GO:0005737">
    <property type="term" value="C:cytoplasm"/>
    <property type="evidence" value="ECO:0007669"/>
    <property type="project" value="UniProtKB-SubCell"/>
</dbReference>
<dbReference type="RefSeq" id="WP_133579705.1">
    <property type="nucleotide sequence ID" value="NZ_SNYJ01000004.1"/>
</dbReference>
<gene>
    <name evidence="13" type="ORF">EV213_104101</name>
</gene>
<evidence type="ECO:0000256" key="5">
    <source>
        <dbReference type="ARBA" id="ARBA00022741"/>
    </source>
</evidence>
<dbReference type="AlphaFoldDB" id="A0A4R6U836"/>
<organism evidence="13 14">
    <name type="scientific">Aureibacillus halotolerans</name>
    <dbReference type="NCBI Taxonomy" id="1508390"/>
    <lineage>
        <taxon>Bacteria</taxon>
        <taxon>Bacillati</taxon>
        <taxon>Bacillota</taxon>
        <taxon>Bacilli</taxon>
        <taxon>Bacillales</taxon>
        <taxon>Bacillaceae</taxon>
        <taxon>Aureibacillus</taxon>
    </lineage>
</organism>
<protein>
    <submittedName>
        <fullName evidence="13">Sigma-54-interacting transcriptional regulator</fullName>
    </submittedName>
</protein>
<dbReference type="GO" id="GO:0043565">
    <property type="term" value="F:sequence-specific DNA binding"/>
    <property type="evidence" value="ECO:0007669"/>
    <property type="project" value="InterPro"/>
</dbReference>
<dbReference type="PANTHER" id="PTHR32071:SF95">
    <property type="entry name" value="DNA-BINDING TRANSCRIPTIONAL REGULATOR NTRC"/>
    <property type="match status" value="1"/>
</dbReference>
<dbReference type="EMBL" id="SNYJ01000004">
    <property type="protein sequence ID" value="TDQ41103.1"/>
    <property type="molecule type" value="Genomic_DNA"/>
</dbReference>
<dbReference type="Gene3D" id="3.40.50.300">
    <property type="entry name" value="P-loop containing nucleotide triphosphate hydrolases"/>
    <property type="match status" value="1"/>
</dbReference>
<evidence type="ECO:0000256" key="11">
    <source>
        <dbReference type="ARBA" id="ARBA00023163"/>
    </source>
</evidence>
<sequence length="550" mass="61356">MKITAIAPYAGLAEIINDVAAEKGITTIDVLVGDLQEGVRSAIQAEKQNCDIIISRGETAERIKKHVAIPVISIDVSGFDLLRVITLIKDTDSHAAFVGFPAIANAVKTISSLIDVHLDVYAINDELHIEQQLRKLKESHYTFVIGDVITVQLAEKTGLHGLLLTSGRESVLNAFIQAEDAYRMIAALKNERDTYREMIYNQHQHTVLVNGQATVLSHREFPLPMDYVEWLADAIATHGPLQFLMAYQHQLYELNGRQLLGRQVLIELQEQKDIPEALPLVTLISPANDAVYLSSNHHEVQQLIEHADALRDQAGPIILTGETGSGKESLARHIHGLSEGFFLKVDGSQCQVAFYDVLADILHQGGVLYIINAESLPDEALAWLKAHQQNPFRIILTADLETKGKLPVKGTLLHLPPLRERKQDIADLARLFISTFNSEFGRQIAGIRPEAMDLLENYAYPQNITELGRIMKEAVLEEETEYILDGTIETILSSMGPDTKVEIDLSGTFADIETQIIQAVWLEENKNRSKTAQRLGINRTTLWRKLKELD</sequence>
<keyword evidence="8" id="KW-0805">Transcription regulation</keyword>
<dbReference type="InterPro" id="IPR002197">
    <property type="entry name" value="HTH_Fis"/>
</dbReference>
<dbReference type="PROSITE" id="PS00675">
    <property type="entry name" value="SIGMA54_INTERACT_1"/>
    <property type="match status" value="1"/>
</dbReference>
<dbReference type="PRINTS" id="PR01590">
    <property type="entry name" value="HTHFIS"/>
</dbReference>
<dbReference type="InterPro" id="IPR009057">
    <property type="entry name" value="Homeodomain-like_sf"/>
</dbReference>
<evidence type="ECO:0000313" key="13">
    <source>
        <dbReference type="EMBL" id="TDQ41103.1"/>
    </source>
</evidence>
<proteinExistence type="predicted"/>
<keyword evidence="5" id="KW-0547">Nucleotide-binding</keyword>
<comment type="subcellular location">
    <subcellularLocation>
        <location evidence="1">Cytoplasm</location>
    </subcellularLocation>
</comment>
<dbReference type="PROSITE" id="PS50045">
    <property type="entry name" value="SIGMA54_INTERACT_4"/>
    <property type="match status" value="1"/>
</dbReference>
<dbReference type="OrthoDB" id="9771372at2"/>
<evidence type="ECO:0000256" key="7">
    <source>
        <dbReference type="ARBA" id="ARBA00023012"/>
    </source>
</evidence>
<keyword evidence="10" id="KW-0010">Activator</keyword>
<evidence type="ECO:0000256" key="2">
    <source>
        <dbReference type="ARBA" id="ARBA00022490"/>
    </source>
</evidence>
<dbReference type="SUPFAM" id="SSF46689">
    <property type="entry name" value="Homeodomain-like"/>
    <property type="match status" value="1"/>
</dbReference>
<evidence type="ECO:0000256" key="10">
    <source>
        <dbReference type="ARBA" id="ARBA00023159"/>
    </source>
</evidence>
<dbReference type="Pfam" id="PF14532">
    <property type="entry name" value="Sigma54_activ_2"/>
    <property type="match status" value="1"/>
</dbReference>
<dbReference type="Pfam" id="PF25601">
    <property type="entry name" value="AAA_lid_14"/>
    <property type="match status" value="1"/>
</dbReference>
<dbReference type="InterPro" id="IPR025662">
    <property type="entry name" value="Sigma_54_int_dom_ATP-bd_1"/>
</dbReference>
<dbReference type="Pfam" id="PF06506">
    <property type="entry name" value="PrpR_N"/>
    <property type="match status" value="1"/>
</dbReference>
<dbReference type="Pfam" id="PF02954">
    <property type="entry name" value="HTH_8"/>
    <property type="match status" value="1"/>
</dbReference>